<evidence type="ECO:0000313" key="7">
    <source>
        <dbReference type="EMBL" id="EHM43351.1"/>
    </source>
</evidence>
<dbReference type="InterPro" id="IPR051446">
    <property type="entry name" value="HTH_trans_reg/aminotransferase"/>
</dbReference>
<dbReference type="InterPro" id="IPR004839">
    <property type="entry name" value="Aminotransferase_I/II_large"/>
</dbReference>
<dbReference type="GO" id="GO:0003824">
    <property type="term" value="F:catalytic activity"/>
    <property type="evidence" value="ECO:0007669"/>
    <property type="project" value="UniProtKB-ARBA"/>
</dbReference>
<keyword evidence="3" id="KW-0805">Transcription regulation</keyword>
<gene>
    <name evidence="7" type="ORF">HMPREF0080_00226</name>
</gene>
<sequence>MPVNSFEYYPMTWKPDKKRLQAPLYLSLATLLETDIAGGYLSAGTQLPPQRELADFLDINLSTVTRAFKICERKGLIYAVIGKGTFVAPNKVTPLGLLKNRSLIPFGNLRPYRQLNSIVSDAAGRLLQRQSVDKLLRGNTVADGGRFKETAQYWLKKYFLNVSEKNIFLTYGTQNALVLLFLTVFQAGDKIAVDSFTYINFIALAHRFKIELVPLLSDNEGIRPDDLLKKCGQCRIKGIYLIPVSNNPTGVTLSPKRRAALVEIIVKYRLLLIEDDTYAFTGGSPLPPLVTLIPENTVYVHGLSKALFTGLRVAYMVVPDRFIKEILLAFNSINVHIPPFNAEIADELILSGDAEEIIKRKNELSKERNALYYTFFPEYTSDNPHALFQWIPLPEGRSGYEFERLAGEHGLEVLCAERFFVGGMIKQSALRVAVCSPDSVEELEKGFNILKYLFNSVLCR</sequence>
<keyword evidence="2" id="KW-0663">Pyridoxal phosphate</keyword>
<name>G9YF16_9FIRM</name>
<evidence type="ECO:0000313" key="8">
    <source>
        <dbReference type="Proteomes" id="UP000005481"/>
    </source>
</evidence>
<dbReference type="GO" id="GO:0003700">
    <property type="term" value="F:DNA-binding transcription factor activity"/>
    <property type="evidence" value="ECO:0007669"/>
    <property type="project" value="InterPro"/>
</dbReference>
<dbReference type="SUPFAM" id="SSF53383">
    <property type="entry name" value="PLP-dependent transferases"/>
    <property type="match status" value="1"/>
</dbReference>
<dbReference type="CDD" id="cd00609">
    <property type="entry name" value="AAT_like"/>
    <property type="match status" value="1"/>
</dbReference>
<dbReference type="CDD" id="cd07377">
    <property type="entry name" value="WHTH_GntR"/>
    <property type="match status" value="1"/>
</dbReference>
<keyword evidence="5" id="KW-0804">Transcription</keyword>
<dbReference type="InterPro" id="IPR015422">
    <property type="entry name" value="PyrdxlP-dep_Trfase_small"/>
</dbReference>
<dbReference type="GO" id="GO:0030170">
    <property type="term" value="F:pyridoxal phosphate binding"/>
    <property type="evidence" value="ECO:0007669"/>
    <property type="project" value="InterPro"/>
</dbReference>
<feature type="domain" description="HTH gntR-type" evidence="6">
    <location>
        <begin position="22"/>
        <end position="90"/>
    </location>
</feature>
<dbReference type="PATRIC" id="fig|861450.3.peg.213"/>
<dbReference type="Pfam" id="PF00392">
    <property type="entry name" value="GntR"/>
    <property type="match status" value="1"/>
</dbReference>
<dbReference type="InterPro" id="IPR000524">
    <property type="entry name" value="Tscrpt_reg_HTH_GntR"/>
</dbReference>
<evidence type="ECO:0000256" key="3">
    <source>
        <dbReference type="ARBA" id="ARBA00023015"/>
    </source>
</evidence>
<dbReference type="PROSITE" id="PS50949">
    <property type="entry name" value="HTH_GNTR"/>
    <property type="match status" value="1"/>
</dbReference>
<evidence type="ECO:0000256" key="2">
    <source>
        <dbReference type="ARBA" id="ARBA00022898"/>
    </source>
</evidence>
<organism evidence="7 8">
    <name type="scientific">Anaeroglobus geminatus F0357</name>
    <dbReference type="NCBI Taxonomy" id="861450"/>
    <lineage>
        <taxon>Bacteria</taxon>
        <taxon>Bacillati</taxon>
        <taxon>Bacillota</taxon>
        <taxon>Negativicutes</taxon>
        <taxon>Veillonellales</taxon>
        <taxon>Veillonellaceae</taxon>
        <taxon>Anaeroglobus</taxon>
    </lineage>
</organism>
<dbReference type="PANTHER" id="PTHR46577:SF1">
    <property type="entry name" value="HTH-TYPE TRANSCRIPTIONAL REGULATORY PROTEIN GABR"/>
    <property type="match status" value="1"/>
</dbReference>
<dbReference type="EMBL" id="AGCJ01000009">
    <property type="protein sequence ID" value="EHM43351.1"/>
    <property type="molecule type" value="Genomic_DNA"/>
</dbReference>
<keyword evidence="4" id="KW-0238">DNA-binding</keyword>
<dbReference type="RefSeq" id="WP_006789209.1">
    <property type="nucleotide sequence ID" value="NZ_JH417567.1"/>
</dbReference>
<dbReference type="SUPFAM" id="SSF46785">
    <property type="entry name" value="Winged helix' DNA-binding domain"/>
    <property type="match status" value="1"/>
</dbReference>
<comment type="caution">
    <text evidence="7">The sequence shown here is derived from an EMBL/GenBank/DDBJ whole genome shotgun (WGS) entry which is preliminary data.</text>
</comment>
<dbReference type="HOGENOM" id="CLU_017584_0_0_9"/>
<evidence type="ECO:0000259" key="6">
    <source>
        <dbReference type="PROSITE" id="PS50949"/>
    </source>
</evidence>
<dbReference type="Pfam" id="PF00155">
    <property type="entry name" value="Aminotran_1_2"/>
    <property type="match status" value="1"/>
</dbReference>
<dbReference type="GO" id="GO:0003677">
    <property type="term" value="F:DNA binding"/>
    <property type="evidence" value="ECO:0007669"/>
    <property type="project" value="UniProtKB-KW"/>
</dbReference>
<dbReference type="AlphaFoldDB" id="G9YF16"/>
<dbReference type="Gene3D" id="3.40.640.10">
    <property type="entry name" value="Type I PLP-dependent aspartate aminotransferase-like (Major domain)"/>
    <property type="match status" value="1"/>
</dbReference>
<keyword evidence="8" id="KW-1185">Reference proteome</keyword>
<protein>
    <submittedName>
        <fullName evidence="7">Transcriptional regulator, GntR family</fullName>
    </submittedName>
</protein>
<dbReference type="InterPro" id="IPR015421">
    <property type="entry name" value="PyrdxlP-dep_Trfase_major"/>
</dbReference>
<evidence type="ECO:0000256" key="5">
    <source>
        <dbReference type="ARBA" id="ARBA00023163"/>
    </source>
</evidence>
<comment type="similarity">
    <text evidence="1">In the C-terminal section; belongs to the class-I pyridoxal-phosphate-dependent aminotransferase family.</text>
</comment>
<proteinExistence type="inferred from homology"/>
<evidence type="ECO:0000256" key="4">
    <source>
        <dbReference type="ARBA" id="ARBA00023125"/>
    </source>
</evidence>
<dbReference type="OrthoDB" id="9799482at2"/>
<dbReference type="InterPro" id="IPR036390">
    <property type="entry name" value="WH_DNA-bd_sf"/>
</dbReference>
<dbReference type="Gene3D" id="1.10.10.10">
    <property type="entry name" value="Winged helix-like DNA-binding domain superfamily/Winged helix DNA-binding domain"/>
    <property type="match status" value="1"/>
</dbReference>
<accession>G9YF16</accession>
<reference evidence="7 8" key="1">
    <citation type="submission" date="2011-08" db="EMBL/GenBank/DDBJ databases">
        <authorList>
            <person name="Weinstock G."/>
            <person name="Sodergren E."/>
            <person name="Clifton S."/>
            <person name="Fulton L."/>
            <person name="Fulton B."/>
            <person name="Courtney L."/>
            <person name="Fronick C."/>
            <person name="Harrison M."/>
            <person name="Strong C."/>
            <person name="Farmer C."/>
            <person name="Delahaunty K."/>
            <person name="Markovic C."/>
            <person name="Hall O."/>
            <person name="Minx P."/>
            <person name="Tomlinson C."/>
            <person name="Mitreva M."/>
            <person name="Hou S."/>
            <person name="Chen J."/>
            <person name="Wollam A."/>
            <person name="Pepin K.H."/>
            <person name="Johnson M."/>
            <person name="Bhonagiri V."/>
            <person name="Zhang X."/>
            <person name="Suruliraj S."/>
            <person name="Warren W."/>
            <person name="Chinwalla A."/>
            <person name="Mardis E.R."/>
            <person name="Wilson R.K."/>
        </authorList>
    </citation>
    <scope>NUCLEOTIDE SEQUENCE [LARGE SCALE GENOMIC DNA]</scope>
    <source>
        <strain evidence="7 8">F0357</strain>
    </source>
</reference>
<dbReference type="STRING" id="861450.HMPREF0080_00226"/>
<dbReference type="Proteomes" id="UP000005481">
    <property type="component" value="Unassembled WGS sequence"/>
</dbReference>
<dbReference type="InterPro" id="IPR015424">
    <property type="entry name" value="PyrdxlP-dep_Trfase"/>
</dbReference>
<dbReference type="PANTHER" id="PTHR46577">
    <property type="entry name" value="HTH-TYPE TRANSCRIPTIONAL REGULATORY PROTEIN GABR"/>
    <property type="match status" value="1"/>
</dbReference>
<dbReference type="eggNOG" id="COG1167">
    <property type="taxonomic scope" value="Bacteria"/>
</dbReference>
<evidence type="ECO:0000256" key="1">
    <source>
        <dbReference type="ARBA" id="ARBA00005384"/>
    </source>
</evidence>
<dbReference type="Gene3D" id="3.90.1150.10">
    <property type="entry name" value="Aspartate Aminotransferase, domain 1"/>
    <property type="match status" value="1"/>
</dbReference>
<dbReference type="SMART" id="SM00345">
    <property type="entry name" value="HTH_GNTR"/>
    <property type="match status" value="1"/>
</dbReference>
<dbReference type="InterPro" id="IPR036388">
    <property type="entry name" value="WH-like_DNA-bd_sf"/>
</dbReference>